<dbReference type="GeneID" id="96781348"/>
<accession>A0A250E5L1</accession>
<dbReference type="AlphaFoldDB" id="A0A250E5L1"/>
<organism evidence="1 2">
    <name type="scientific">Capnocytophaga cynodegmi</name>
    <dbReference type="NCBI Taxonomy" id="28189"/>
    <lineage>
        <taxon>Bacteria</taxon>
        <taxon>Pseudomonadati</taxon>
        <taxon>Bacteroidota</taxon>
        <taxon>Flavobacteriia</taxon>
        <taxon>Flavobacteriales</taxon>
        <taxon>Flavobacteriaceae</taxon>
        <taxon>Capnocytophaga</taxon>
    </lineage>
</organism>
<protein>
    <submittedName>
        <fullName evidence="1">Uncharacterized protein</fullName>
    </submittedName>
</protein>
<gene>
    <name evidence="1" type="ORF">CGC48_06015</name>
</gene>
<dbReference type="RefSeq" id="WP_098028859.1">
    <property type="nucleotide sequence ID" value="NZ_CP022378.1"/>
</dbReference>
<name>A0A250E5L1_9FLAO</name>
<dbReference type="KEGG" id="ccyn:CGC48_06015"/>
<evidence type="ECO:0000313" key="2">
    <source>
        <dbReference type="Proteomes" id="UP000242855"/>
    </source>
</evidence>
<dbReference type="Proteomes" id="UP000242855">
    <property type="component" value="Chromosome"/>
</dbReference>
<proteinExistence type="predicted"/>
<reference evidence="1 2" key="1">
    <citation type="journal article" date="2017" name="Genome Announc.">
        <title>Twelve Complete Reference Genomes of Clinical Isolates in the Capnocytophaga Genus.</title>
        <authorList>
            <person name="Villarma A."/>
            <person name="Gulvik C.A."/>
            <person name="Rowe L.A."/>
            <person name="Sheth M."/>
            <person name="Juieng P."/>
            <person name="Nicholson A.C."/>
            <person name="Loparev V.N."/>
            <person name="McQuiston J.R."/>
        </authorList>
    </citation>
    <scope>NUCLEOTIDE SEQUENCE [LARGE SCALE GENOMIC DNA]</scope>
    <source>
        <strain evidence="1 2">G7591</strain>
    </source>
</reference>
<sequence length="136" mass="16154">MKKNIFIGLTCLLSVVAKSQTKYFYYFKGGKIPLEVDTKSINIIMNNSPREVSLYQKTYNAVHVYNEEKIEDAYLKVDYVKEQNREVFEEKVYELRKNPDIKGIGIFFKQKNGKSVPISNYFYVKLKTKDDYRKFF</sequence>
<evidence type="ECO:0000313" key="1">
    <source>
        <dbReference type="EMBL" id="ATA68224.1"/>
    </source>
</evidence>
<dbReference type="EMBL" id="CP022378">
    <property type="protein sequence ID" value="ATA68224.1"/>
    <property type="molecule type" value="Genomic_DNA"/>
</dbReference>